<dbReference type="EnsemblPlants" id="AET7Gv20411100.26">
    <property type="protein sequence ID" value="AET7Gv20411100.26"/>
    <property type="gene ID" value="AET7Gv20411100"/>
</dbReference>
<organism evidence="1 2">
    <name type="scientific">Aegilops tauschii subsp. strangulata</name>
    <name type="common">Goatgrass</name>
    <dbReference type="NCBI Taxonomy" id="200361"/>
    <lineage>
        <taxon>Eukaryota</taxon>
        <taxon>Viridiplantae</taxon>
        <taxon>Streptophyta</taxon>
        <taxon>Embryophyta</taxon>
        <taxon>Tracheophyta</taxon>
        <taxon>Spermatophyta</taxon>
        <taxon>Magnoliopsida</taxon>
        <taxon>Liliopsida</taxon>
        <taxon>Poales</taxon>
        <taxon>Poaceae</taxon>
        <taxon>BOP clade</taxon>
        <taxon>Pooideae</taxon>
        <taxon>Triticodae</taxon>
        <taxon>Triticeae</taxon>
        <taxon>Triticinae</taxon>
        <taxon>Aegilops</taxon>
    </lineage>
</organism>
<dbReference type="Gramene" id="AET7Gv20411100.26">
    <property type="protein sequence ID" value="AET7Gv20411100.26"/>
    <property type="gene ID" value="AET7Gv20411100"/>
</dbReference>
<reference evidence="1" key="3">
    <citation type="journal article" date="2017" name="Nature">
        <title>Genome sequence of the progenitor of the wheat D genome Aegilops tauschii.</title>
        <authorList>
            <person name="Luo M.C."/>
            <person name="Gu Y.Q."/>
            <person name="Puiu D."/>
            <person name="Wang H."/>
            <person name="Twardziok S.O."/>
            <person name="Deal K.R."/>
            <person name="Huo N."/>
            <person name="Zhu T."/>
            <person name="Wang L."/>
            <person name="Wang Y."/>
            <person name="McGuire P.E."/>
            <person name="Liu S."/>
            <person name="Long H."/>
            <person name="Ramasamy R.K."/>
            <person name="Rodriguez J.C."/>
            <person name="Van S.L."/>
            <person name="Yuan L."/>
            <person name="Wang Z."/>
            <person name="Xia Z."/>
            <person name="Xiao L."/>
            <person name="Anderson O.D."/>
            <person name="Ouyang S."/>
            <person name="Liang Y."/>
            <person name="Zimin A.V."/>
            <person name="Pertea G."/>
            <person name="Qi P."/>
            <person name="Bennetzen J.L."/>
            <person name="Dai X."/>
            <person name="Dawson M.W."/>
            <person name="Muller H.G."/>
            <person name="Kugler K."/>
            <person name="Rivarola-Duarte L."/>
            <person name="Spannagl M."/>
            <person name="Mayer K.F.X."/>
            <person name="Lu F.H."/>
            <person name="Bevan M.W."/>
            <person name="Leroy P."/>
            <person name="Li P."/>
            <person name="You F.M."/>
            <person name="Sun Q."/>
            <person name="Liu Z."/>
            <person name="Lyons E."/>
            <person name="Wicker T."/>
            <person name="Salzberg S.L."/>
            <person name="Devos K.M."/>
            <person name="Dvorak J."/>
        </authorList>
    </citation>
    <scope>NUCLEOTIDE SEQUENCE [LARGE SCALE GENOMIC DNA]</scope>
    <source>
        <strain evidence="1">cv. AL8/78</strain>
    </source>
</reference>
<protein>
    <submittedName>
        <fullName evidence="1">Uncharacterized protein</fullName>
    </submittedName>
</protein>
<name>A0A453R0W2_AEGTS</name>
<sequence length="58" mass="6756">MCLGFCLPFCGLSRINDLKIISKHACSSLPPFFFFRNIFRERLVWCGIRSTWLSLAQD</sequence>
<dbReference type="Proteomes" id="UP000015105">
    <property type="component" value="Chromosome 7D"/>
</dbReference>
<dbReference type="AlphaFoldDB" id="A0A453R0W2"/>
<reference evidence="2" key="2">
    <citation type="journal article" date="2017" name="Nat. Plants">
        <title>The Aegilops tauschii genome reveals multiple impacts of transposons.</title>
        <authorList>
            <person name="Zhao G."/>
            <person name="Zou C."/>
            <person name="Li K."/>
            <person name="Wang K."/>
            <person name="Li T."/>
            <person name="Gao L."/>
            <person name="Zhang X."/>
            <person name="Wang H."/>
            <person name="Yang Z."/>
            <person name="Liu X."/>
            <person name="Jiang W."/>
            <person name="Mao L."/>
            <person name="Kong X."/>
            <person name="Jiao Y."/>
            <person name="Jia J."/>
        </authorList>
    </citation>
    <scope>NUCLEOTIDE SEQUENCE [LARGE SCALE GENOMIC DNA]</scope>
    <source>
        <strain evidence="2">cv. AL8/78</strain>
    </source>
</reference>
<reference evidence="1" key="5">
    <citation type="journal article" date="2021" name="G3 (Bethesda)">
        <title>Aegilops tauschii genome assembly Aet v5.0 features greater sequence contiguity and improved annotation.</title>
        <authorList>
            <person name="Wang L."/>
            <person name="Zhu T."/>
            <person name="Rodriguez J.C."/>
            <person name="Deal K.R."/>
            <person name="Dubcovsky J."/>
            <person name="McGuire P.E."/>
            <person name="Lux T."/>
            <person name="Spannagl M."/>
            <person name="Mayer K.F.X."/>
            <person name="Baldrich P."/>
            <person name="Meyers B.C."/>
            <person name="Huo N."/>
            <person name="Gu Y.Q."/>
            <person name="Zhou H."/>
            <person name="Devos K.M."/>
            <person name="Bennetzen J.L."/>
            <person name="Unver T."/>
            <person name="Budak H."/>
            <person name="Gulick P.J."/>
            <person name="Galiba G."/>
            <person name="Kalapos B."/>
            <person name="Nelson D.R."/>
            <person name="Li P."/>
            <person name="You F.M."/>
            <person name="Luo M.C."/>
            <person name="Dvorak J."/>
        </authorList>
    </citation>
    <scope>NUCLEOTIDE SEQUENCE [LARGE SCALE GENOMIC DNA]</scope>
    <source>
        <strain evidence="1">cv. AL8/78</strain>
    </source>
</reference>
<evidence type="ECO:0000313" key="2">
    <source>
        <dbReference type="Proteomes" id="UP000015105"/>
    </source>
</evidence>
<proteinExistence type="predicted"/>
<keyword evidence="2" id="KW-1185">Reference proteome</keyword>
<reference evidence="1" key="4">
    <citation type="submission" date="2019-03" db="UniProtKB">
        <authorList>
            <consortium name="EnsemblPlants"/>
        </authorList>
    </citation>
    <scope>IDENTIFICATION</scope>
</reference>
<accession>A0A453R0W2</accession>
<evidence type="ECO:0000313" key="1">
    <source>
        <dbReference type="EnsemblPlants" id="AET7Gv20411100.26"/>
    </source>
</evidence>
<reference evidence="2" key="1">
    <citation type="journal article" date="2014" name="Science">
        <title>Ancient hybridizations among the ancestral genomes of bread wheat.</title>
        <authorList>
            <consortium name="International Wheat Genome Sequencing Consortium,"/>
            <person name="Marcussen T."/>
            <person name="Sandve S.R."/>
            <person name="Heier L."/>
            <person name="Spannagl M."/>
            <person name="Pfeifer M."/>
            <person name="Jakobsen K.S."/>
            <person name="Wulff B.B."/>
            <person name="Steuernagel B."/>
            <person name="Mayer K.F."/>
            <person name="Olsen O.A."/>
        </authorList>
    </citation>
    <scope>NUCLEOTIDE SEQUENCE [LARGE SCALE GENOMIC DNA]</scope>
    <source>
        <strain evidence="2">cv. AL8/78</strain>
    </source>
</reference>